<gene>
    <name evidence="2" type="ORF">QOZ93_001250</name>
</gene>
<evidence type="ECO:0000313" key="3">
    <source>
        <dbReference type="Proteomes" id="UP001224418"/>
    </source>
</evidence>
<keyword evidence="3" id="KW-1185">Reference proteome</keyword>
<feature type="transmembrane region" description="Helical" evidence="1">
    <location>
        <begin position="62"/>
        <end position="83"/>
    </location>
</feature>
<reference evidence="2 3" key="1">
    <citation type="submission" date="2023-07" db="EMBL/GenBank/DDBJ databases">
        <title>Genomic Encyclopedia of Type Strains, Phase IV (KMG-IV): sequencing the most valuable type-strain genomes for metagenomic binning, comparative biology and taxonomic classification.</title>
        <authorList>
            <person name="Goeker M."/>
        </authorList>
    </citation>
    <scope>NUCLEOTIDE SEQUENCE [LARGE SCALE GENOMIC DNA]</scope>
    <source>
        <strain evidence="2 3">DSM 1400</strain>
    </source>
</reference>
<name>A0ABU0JQY7_HATLI</name>
<protein>
    <submittedName>
        <fullName evidence="2">Uncharacterized protein</fullName>
    </submittedName>
</protein>
<accession>A0ABU0JQY7</accession>
<evidence type="ECO:0000313" key="2">
    <source>
        <dbReference type="EMBL" id="MDQ0479509.1"/>
    </source>
</evidence>
<organism evidence="2 3">
    <name type="scientific">Hathewaya limosa</name>
    <name type="common">Clostridium limosum</name>
    <dbReference type="NCBI Taxonomy" id="1536"/>
    <lineage>
        <taxon>Bacteria</taxon>
        <taxon>Bacillati</taxon>
        <taxon>Bacillota</taxon>
        <taxon>Clostridia</taxon>
        <taxon>Eubacteriales</taxon>
        <taxon>Clostridiaceae</taxon>
        <taxon>Hathewaya</taxon>
    </lineage>
</organism>
<comment type="caution">
    <text evidence="2">The sequence shown here is derived from an EMBL/GenBank/DDBJ whole genome shotgun (WGS) entry which is preliminary data.</text>
</comment>
<dbReference type="Proteomes" id="UP001224418">
    <property type="component" value="Unassembled WGS sequence"/>
</dbReference>
<proteinExistence type="predicted"/>
<evidence type="ECO:0000256" key="1">
    <source>
        <dbReference type="SAM" id="Phobius"/>
    </source>
</evidence>
<keyword evidence="1" id="KW-0812">Transmembrane</keyword>
<dbReference type="RefSeq" id="WP_307355537.1">
    <property type="nucleotide sequence ID" value="NZ_BAAACJ010000033.1"/>
</dbReference>
<dbReference type="EMBL" id="JAUSWN010000009">
    <property type="protein sequence ID" value="MDQ0479509.1"/>
    <property type="molecule type" value="Genomic_DNA"/>
</dbReference>
<keyword evidence="1" id="KW-1133">Transmembrane helix</keyword>
<keyword evidence="1" id="KW-0472">Membrane</keyword>
<sequence length="162" mass="19944">MGAYNEYYEKYYRGINRKNKFNYKCKDSFNKEAFGQYRLRNNYNNYNYNINKNFRGFSIQRILIIFKRQLICVLCLFLCIIFLKAVPIKQNKKIYYYCNTTLKKEVRLKDYLERYKEKYSQINLKDIKSYIELKENTMMDIIKNKKIEKYVVDKLDSFFLGI</sequence>